<organism evidence="2 3">
    <name type="scientific">Lichenicoccus roseus</name>
    <dbReference type="NCBI Taxonomy" id="2683649"/>
    <lineage>
        <taxon>Bacteria</taxon>
        <taxon>Pseudomonadati</taxon>
        <taxon>Pseudomonadota</taxon>
        <taxon>Alphaproteobacteria</taxon>
        <taxon>Acetobacterales</taxon>
        <taxon>Acetobacteraceae</taxon>
        <taxon>Lichenicoccus</taxon>
    </lineage>
</organism>
<dbReference type="Gene3D" id="2.20.25.10">
    <property type="match status" value="1"/>
</dbReference>
<evidence type="ECO:0000313" key="3">
    <source>
        <dbReference type="Proteomes" id="UP000305654"/>
    </source>
</evidence>
<accession>A0A5R9JFV1</accession>
<dbReference type="AlphaFoldDB" id="A0A5R9JFV1"/>
<sequence>MRRRSVAFTTEATTIAGRNGHVDTGDGVLSLDLAVPRPDGTPSNPAATNPEALFAAGYSACFGQAVLAAAELEHLKPENVAVTAVVTLQTENRDFRLSVILRTKIDGVDRKAAETLVQRAHELCPYSKATRNNIPVELEVL</sequence>
<comment type="caution">
    <text evidence="2">The sequence shown here is derived from an EMBL/GenBank/DDBJ whole genome shotgun (WGS) entry which is preliminary data.</text>
</comment>
<dbReference type="PANTHER" id="PTHR33797">
    <property type="entry name" value="ORGANIC HYDROPEROXIDE RESISTANCE PROTEIN-LIKE"/>
    <property type="match status" value="1"/>
</dbReference>
<evidence type="ECO:0000313" key="2">
    <source>
        <dbReference type="EMBL" id="TLU74296.1"/>
    </source>
</evidence>
<dbReference type="NCBIfam" id="TIGR03561">
    <property type="entry name" value="organ_hyd_perox"/>
    <property type="match status" value="1"/>
</dbReference>
<dbReference type="GO" id="GO:0006979">
    <property type="term" value="P:response to oxidative stress"/>
    <property type="evidence" value="ECO:0007669"/>
    <property type="project" value="InterPro"/>
</dbReference>
<dbReference type="SUPFAM" id="SSF82784">
    <property type="entry name" value="OsmC-like"/>
    <property type="match status" value="1"/>
</dbReference>
<dbReference type="InterPro" id="IPR036102">
    <property type="entry name" value="OsmC/Ohrsf"/>
</dbReference>
<dbReference type="InterPro" id="IPR003718">
    <property type="entry name" value="OsmC/Ohr_fam"/>
</dbReference>
<dbReference type="Proteomes" id="UP000305654">
    <property type="component" value="Unassembled WGS sequence"/>
</dbReference>
<gene>
    <name evidence="2" type="ORF">FE263_03645</name>
</gene>
<dbReference type="Pfam" id="PF02566">
    <property type="entry name" value="OsmC"/>
    <property type="match status" value="1"/>
</dbReference>
<keyword evidence="3" id="KW-1185">Reference proteome</keyword>
<dbReference type="InterPro" id="IPR019953">
    <property type="entry name" value="OHR"/>
</dbReference>
<comment type="similarity">
    <text evidence="1">Belongs to the OsmC/Ohr family.</text>
</comment>
<dbReference type="OrthoDB" id="9797508at2"/>
<dbReference type="EMBL" id="VCDI01000001">
    <property type="protein sequence ID" value="TLU74296.1"/>
    <property type="molecule type" value="Genomic_DNA"/>
</dbReference>
<evidence type="ECO:0000256" key="1">
    <source>
        <dbReference type="ARBA" id="ARBA00007378"/>
    </source>
</evidence>
<protein>
    <submittedName>
        <fullName evidence="2">Ohr family peroxiredoxin</fullName>
    </submittedName>
</protein>
<dbReference type="InterPro" id="IPR015946">
    <property type="entry name" value="KH_dom-like_a/b"/>
</dbReference>
<name>A0A5R9JFV1_9PROT</name>
<reference evidence="2 3" key="1">
    <citation type="submission" date="2019-05" db="EMBL/GenBank/DDBJ databases">
        <authorList>
            <person name="Pankratov T."/>
            <person name="Grouzdev D."/>
        </authorList>
    </citation>
    <scope>NUCLEOTIDE SEQUENCE [LARGE SCALE GENOMIC DNA]</scope>
    <source>
        <strain evidence="2 3">KEBCLARHB70R</strain>
    </source>
</reference>
<dbReference type="Gene3D" id="3.30.300.20">
    <property type="match status" value="1"/>
</dbReference>
<dbReference type="PANTHER" id="PTHR33797:SF2">
    <property type="entry name" value="ORGANIC HYDROPEROXIDE RESISTANCE PROTEIN-LIKE"/>
    <property type="match status" value="1"/>
</dbReference>
<proteinExistence type="inferred from homology"/>